<evidence type="ECO:0000259" key="2">
    <source>
        <dbReference type="Pfam" id="PF12697"/>
    </source>
</evidence>
<dbReference type="GO" id="GO:0016020">
    <property type="term" value="C:membrane"/>
    <property type="evidence" value="ECO:0007669"/>
    <property type="project" value="TreeGrafter"/>
</dbReference>
<keyword evidence="4" id="KW-1185">Reference proteome</keyword>
<dbReference type="PANTHER" id="PTHR43798">
    <property type="entry name" value="MONOACYLGLYCEROL LIPASE"/>
    <property type="match status" value="1"/>
</dbReference>
<gene>
    <name evidence="3" type="ORF">ELQ94_01650</name>
</gene>
<evidence type="ECO:0000313" key="4">
    <source>
        <dbReference type="Proteomes" id="UP000274909"/>
    </source>
</evidence>
<dbReference type="GO" id="GO:0016787">
    <property type="term" value="F:hydrolase activity"/>
    <property type="evidence" value="ECO:0007669"/>
    <property type="project" value="UniProtKB-KW"/>
</dbReference>
<dbReference type="OrthoDB" id="9769541at2"/>
<dbReference type="RefSeq" id="WP_127046510.1">
    <property type="nucleotide sequence ID" value="NZ_RZGZ01000001.1"/>
</dbReference>
<feature type="domain" description="AB hydrolase-1" evidence="2">
    <location>
        <begin position="41"/>
        <end position="250"/>
    </location>
</feature>
<evidence type="ECO:0000256" key="1">
    <source>
        <dbReference type="SAM" id="MobiDB-lite"/>
    </source>
</evidence>
<dbReference type="EMBL" id="RZGZ01000001">
    <property type="protein sequence ID" value="RUR03280.1"/>
    <property type="molecule type" value="Genomic_DNA"/>
</dbReference>
<dbReference type="Proteomes" id="UP000274909">
    <property type="component" value="Unassembled WGS sequence"/>
</dbReference>
<dbReference type="InterPro" id="IPR000073">
    <property type="entry name" value="AB_hydrolase_1"/>
</dbReference>
<accession>A0A3S0VD74</accession>
<dbReference type="AlphaFoldDB" id="A0A3S0VD74"/>
<dbReference type="SUPFAM" id="SSF53474">
    <property type="entry name" value="alpha/beta-Hydrolases"/>
    <property type="match status" value="1"/>
</dbReference>
<comment type="caution">
    <text evidence="3">The sequence shown here is derived from an EMBL/GenBank/DDBJ whole genome shotgun (WGS) entry which is preliminary data.</text>
</comment>
<name>A0A3S0VD74_9MICO</name>
<dbReference type="InterPro" id="IPR029058">
    <property type="entry name" value="AB_hydrolase_fold"/>
</dbReference>
<reference evidence="3 4" key="1">
    <citation type="submission" date="2018-12" db="EMBL/GenBank/DDBJ databases">
        <authorList>
            <person name="Li F."/>
        </authorList>
    </citation>
    <scope>NUCLEOTIDE SEQUENCE [LARGE SCALE GENOMIC DNA]</scope>
    <source>
        <strain evidence="3 4">EGI 6500705</strain>
    </source>
</reference>
<proteinExistence type="predicted"/>
<dbReference type="Gene3D" id="3.40.50.1820">
    <property type="entry name" value="alpha/beta hydrolase"/>
    <property type="match status" value="1"/>
</dbReference>
<organism evidence="3 4">
    <name type="scientific">Labedella endophytica</name>
    <dbReference type="NCBI Taxonomy" id="1523160"/>
    <lineage>
        <taxon>Bacteria</taxon>
        <taxon>Bacillati</taxon>
        <taxon>Actinomycetota</taxon>
        <taxon>Actinomycetes</taxon>
        <taxon>Micrococcales</taxon>
        <taxon>Microbacteriaceae</taxon>
        <taxon>Labedella</taxon>
    </lineage>
</organism>
<dbReference type="PANTHER" id="PTHR43798:SF33">
    <property type="entry name" value="HYDROLASE, PUTATIVE (AFU_ORTHOLOGUE AFUA_2G14860)-RELATED"/>
    <property type="match status" value="1"/>
</dbReference>
<evidence type="ECO:0000313" key="3">
    <source>
        <dbReference type="EMBL" id="RUR03280.1"/>
    </source>
</evidence>
<feature type="region of interest" description="Disordered" evidence="1">
    <location>
        <begin position="257"/>
        <end position="289"/>
    </location>
</feature>
<protein>
    <submittedName>
        <fullName evidence="3">Alpha/beta hydrolase</fullName>
    </submittedName>
</protein>
<dbReference type="InterPro" id="IPR050266">
    <property type="entry name" value="AB_hydrolase_sf"/>
</dbReference>
<sequence length="289" mass="30458">MRNGPLPRRTGERSRLTLGSGLVVHVVDTGVPSRPGPASAVLLLHGIGMSSSSLEPVASALAATHRAVGITLPGHGGSPRPQEDLSVEGYAEVAAEVADRLGIDRAVVVGQSMGAQFAIALARARPDLVAGLVLIGPVVDDRHYTALAQGMALALDSSRETVSGNLLVFRDYVRCGPRWFGATLRSMLAYPTLERARGLPMPAIVVRGAGDPIAGAEWVIRLSRAMGDARVVTLPGAHHAQLVVPQDVAELVRRVDRAARGTSDRPMSPRQGPARATETENDRSVTIHE</sequence>
<dbReference type="Pfam" id="PF12697">
    <property type="entry name" value="Abhydrolase_6"/>
    <property type="match status" value="1"/>
</dbReference>
<feature type="compositionally biased region" description="Basic and acidic residues" evidence="1">
    <location>
        <begin position="277"/>
        <end position="289"/>
    </location>
</feature>
<keyword evidence="3" id="KW-0378">Hydrolase</keyword>